<gene>
    <name evidence="1" type="ORF">PROFUN_12404</name>
</gene>
<dbReference type="EMBL" id="MDYQ01000166">
    <property type="protein sequence ID" value="PRP79915.1"/>
    <property type="molecule type" value="Genomic_DNA"/>
</dbReference>
<name>A0A2P6N7J1_9EUKA</name>
<protein>
    <submittedName>
        <fullName evidence="1">Uncharacterized protein</fullName>
    </submittedName>
</protein>
<dbReference type="InParanoid" id="A0A2P6N7J1"/>
<sequence length="67" mass="7454">MIAYLTSSEWVRGFSIRDNVIVYSLSGALTLSAAVDSALDTSFNNSVTSTRWDYPVHFRAPTCISYE</sequence>
<organism evidence="1 2">
    <name type="scientific">Planoprotostelium fungivorum</name>
    <dbReference type="NCBI Taxonomy" id="1890364"/>
    <lineage>
        <taxon>Eukaryota</taxon>
        <taxon>Amoebozoa</taxon>
        <taxon>Evosea</taxon>
        <taxon>Variosea</taxon>
        <taxon>Cavosteliida</taxon>
        <taxon>Cavosteliaceae</taxon>
        <taxon>Planoprotostelium</taxon>
    </lineage>
</organism>
<evidence type="ECO:0000313" key="2">
    <source>
        <dbReference type="Proteomes" id="UP000241769"/>
    </source>
</evidence>
<dbReference type="AlphaFoldDB" id="A0A2P6N7J1"/>
<dbReference type="Proteomes" id="UP000241769">
    <property type="component" value="Unassembled WGS sequence"/>
</dbReference>
<evidence type="ECO:0000313" key="1">
    <source>
        <dbReference type="EMBL" id="PRP79915.1"/>
    </source>
</evidence>
<keyword evidence="2" id="KW-1185">Reference proteome</keyword>
<accession>A0A2P6N7J1</accession>
<reference evidence="1 2" key="1">
    <citation type="journal article" date="2018" name="Genome Biol. Evol.">
        <title>Multiple Roots of Fruiting Body Formation in Amoebozoa.</title>
        <authorList>
            <person name="Hillmann F."/>
            <person name="Forbes G."/>
            <person name="Novohradska S."/>
            <person name="Ferling I."/>
            <person name="Riege K."/>
            <person name="Groth M."/>
            <person name="Westermann M."/>
            <person name="Marz M."/>
            <person name="Spaller T."/>
            <person name="Winckler T."/>
            <person name="Schaap P."/>
            <person name="Glockner G."/>
        </authorList>
    </citation>
    <scope>NUCLEOTIDE SEQUENCE [LARGE SCALE GENOMIC DNA]</scope>
    <source>
        <strain evidence="1 2">Jena</strain>
    </source>
</reference>
<proteinExistence type="predicted"/>
<comment type="caution">
    <text evidence="1">The sequence shown here is derived from an EMBL/GenBank/DDBJ whole genome shotgun (WGS) entry which is preliminary data.</text>
</comment>